<evidence type="ECO:0000256" key="5">
    <source>
        <dbReference type="SAM" id="Phobius"/>
    </source>
</evidence>
<gene>
    <name evidence="6" type="ORF">EV194_11953</name>
</gene>
<evidence type="ECO:0000256" key="2">
    <source>
        <dbReference type="ARBA" id="ARBA00022692"/>
    </source>
</evidence>
<dbReference type="EMBL" id="SLWK01000019">
    <property type="protein sequence ID" value="TCO04063.1"/>
    <property type="molecule type" value="Genomic_DNA"/>
</dbReference>
<evidence type="ECO:0008006" key="8">
    <source>
        <dbReference type="Google" id="ProtNLM"/>
    </source>
</evidence>
<dbReference type="Pfam" id="PF09685">
    <property type="entry name" value="MamF_MmsF"/>
    <property type="match status" value="1"/>
</dbReference>
<dbReference type="AlphaFoldDB" id="A0A4R2G8J3"/>
<dbReference type="RefSeq" id="WP_132435406.1">
    <property type="nucleotide sequence ID" value="NZ_SLWK01000019.1"/>
</dbReference>
<evidence type="ECO:0000313" key="6">
    <source>
        <dbReference type="EMBL" id="TCO04063.1"/>
    </source>
</evidence>
<dbReference type="OrthoDB" id="9808930at2"/>
<dbReference type="InterPro" id="IPR019109">
    <property type="entry name" value="MamF_MmsF"/>
</dbReference>
<evidence type="ECO:0000256" key="4">
    <source>
        <dbReference type="ARBA" id="ARBA00023136"/>
    </source>
</evidence>
<protein>
    <recommendedName>
        <fullName evidence="8">Tic20 family protein</fullName>
    </recommendedName>
</protein>
<keyword evidence="2 5" id="KW-0812">Transmembrane</keyword>
<keyword evidence="7" id="KW-1185">Reference proteome</keyword>
<comment type="caution">
    <text evidence="6">The sequence shown here is derived from an EMBL/GenBank/DDBJ whole genome shotgun (WGS) entry which is preliminary data.</text>
</comment>
<proteinExistence type="predicted"/>
<evidence type="ECO:0000256" key="1">
    <source>
        <dbReference type="ARBA" id="ARBA00004141"/>
    </source>
</evidence>
<feature type="transmembrane region" description="Helical" evidence="5">
    <location>
        <begin position="54"/>
        <end position="81"/>
    </location>
</feature>
<feature type="transmembrane region" description="Helical" evidence="5">
    <location>
        <begin position="12"/>
        <end position="34"/>
    </location>
</feature>
<reference evidence="6 7" key="1">
    <citation type="submission" date="2019-03" db="EMBL/GenBank/DDBJ databases">
        <title>Genomic Encyclopedia of Type Strains, Phase IV (KMG-IV): sequencing the most valuable type-strain genomes for metagenomic binning, comparative biology and taxonomic classification.</title>
        <authorList>
            <person name="Goeker M."/>
        </authorList>
    </citation>
    <scope>NUCLEOTIDE SEQUENCE [LARGE SCALE GENOMIC DNA]</scope>
    <source>
        <strain evidence="6 7">DSM 24179</strain>
    </source>
</reference>
<name>A0A4R2G8J3_9BACT</name>
<evidence type="ECO:0000256" key="3">
    <source>
        <dbReference type="ARBA" id="ARBA00022989"/>
    </source>
</evidence>
<keyword evidence="3 5" id="KW-1133">Transmembrane helix</keyword>
<sequence length="110" mass="12265">MTEKNWQLLCHLSALAMFIIPFGNIIGPLIIWLLKKDEFPIVDQEGKESLNFQITVSIAAFVAAILTFVLIGIPLLILIALANVVLVVMASVEANNGRPYKYPFNLRLIK</sequence>
<dbReference type="Proteomes" id="UP000295221">
    <property type="component" value="Unassembled WGS sequence"/>
</dbReference>
<organism evidence="6 7">
    <name type="scientific">Natronoflexus pectinivorans</name>
    <dbReference type="NCBI Taxonomy" id="682526"/>
    <lineage>
        <taxon>Bacteria</taxon>
        <taxon>Pseudomonadati</taxon>
        <taxon>Bacteroidota</taxon>
        <taxon>Bacteroidia</taxon>
        <taxon>Marinilabiliales</taxon>
        <taxon>Marinilabiliaceae</taxon>
        <taxon>Natronoflexus</taxon>
    </lineage>
</organism>
<keyword evidence="4 5" id="KW-0472">Membrane</keyword>
<accession>A0A4R2G8J3</accession>
<evidence type="ECO:0000313" key="7">
    <source>
        <dbReference type="Proteomes" id="UP000295221"/>
    </source>
</evidence>
<comment type="subcellular location">
    <subcellularLocation>
        <location evidence="1">Membrane</location>
        <topology evidence="1">Multi-pass membrane protein</topology>
    </subcellularLocation>
</comment>